<gene>
    <name evidence="1" type="primary">tssG</name>
    <name evidence="1" type="ORF">D3C88_07250</name>
</gene>
<dbReference type="Pfam" id="PF06996">
    <property type="entry name" value="T6SS_TssG"/>
    <property type="match status" value="1"/>
</dbReference>
<evidence type="ECO:0000313" key="2">
    <source>
        <dbReference type="Proteomes" id="UP000284508"/>
    </source>
</evidence>
<proteinExistence type="predicted"/>
<dbReference type="PANTHER" id="PTHR35564:SF3">
    <property type="entry name" value="TYPE VI SECRETION SYSTEM BASEPLATE SUBUNIT TSSG"/>
    <property type="match status" value="1"/>
</dbReference>
<protein>
    <submittedName>
        <fullName evidence="1">Type VI secretion system baseplate subunit TssG</fullName>
    </submittedName>
</protein>
<dbReference type="Proteomes" id="UP000284508">
    <property type="component" value="Unassembled WGS sequence"/>
</dbReference>
<reference evidence="1 2" key="1">
    <citation type="journal article" date="2018" name="BMC Microbiol.">
        <title>Genome sequencing of strains of the most prevalent clonal group of O1:K1:H7 Escherichia coli that causes neonatal meningitis in France.</title>
        <authorList>
            <person name="Geslain G."/>
            <person name="Birgy A."/>
            <person name="Adiba S."/>
            <person name="Magnan M."/>
            <person name="Courroux C."/>
            <person name="Levy C."/>
            <person name="Cohen R."/>
            <person name="Bidet P."/>
            <person name="Bonacorsi S."/>
        </authorList>
    </citation>
    <scope>NUCLEOTIDE SEQUENCE [LARGE SCALE GENOMIC DNA]</scope>
    <source>
        <strain evidence="1 2">S308</strain>
    </source>
</reference>
<dbReference type="NCBIfam" id="TIGR03347">
    <property type="entry name" value="VI_chp_1"/>
    <property type="match status" value="1"/>
</dbReference>
<dbReference type="PANTHER" id="PTHR35564">
    <property type="match status" value="1"/>
</dbReference>
<evidence type="ECO:0000313" key="1">
    <source>
        <dbReference type="EMBL" id="RIB42577.1"/>
    </source>
</evidence>
<dbReference type="InterPro" id="IPR010732">
    <property type="entry name" value="T6SS_TssG-like"/>
</dbReference>
<comment type="caution">
    <text evidence="1">The sequence shown here is derived from an EMBL/GenBank/DDBJ whole genome shotgun (WGS) entry which is preliminary data.</text>
</comment>
<name>A0A418GNX5_ECOLX</name>
<dbReference type="AlphaFoldDB" id="A0A418GNX5"/>
<organism evidence="1 2">
    <name type="scientific">Escherichia coli</name>
    <dbReference type="NCBI Taxonomy" id="562"/>
    <lineage>
        <taxon>Bacteria</taxon>
        <taxon>Pseudomonadati</taxon>
        <taxon>Pseudomonadota</taxon>
        <taxon>Gammaproteobacteria</taxon>
        <taxon>Enterobacterales</taxon>
        <taxon>Enterobacteriaceae</taxon>
        <taxon>Escherichia</taxon>
    </lineage>
</organism>
<dbReference type="EMBL" id="QXHA01000409">
    <property type="protein sequence ID" value="RIB42577.1"/>
    <property type="molecule type" value="Genomic_DNA"/>
</dbReference>
<sequence length="196" mass="21982">MAGENGPARPDIATKPPLPADVRNCNFYVLMEALYRRHGAPGQDISLRTEPAREIVRFSSDASISFPGTDLSALSRSQNGQYVLQTRFLGFSGSQSPLPGYYLDQMAQESAQNEDGLKEFLDLFSHRWTQFAYHAWRKYRYYICFRSGGTDTFSQRMYALVGLGNQSVRDRLAINHSKMLAYAGILATPGRAPEVI</sequence>
<feature type="non-terminal residue" evidence="1">
    <location>
        <position position="196"/>
    </location>
</feature>
<accession>A0A418GNX5</accession>